<evidence type="ECO:0000256" key="1">
    <source>
        <dbReference type="ARBA" id="ARBA00001957"/>
    </source>
</evidence>
<keyword evidence="4" id="KW-0808">Transferase</keyword>
<dbReference type="CDD" id="cd00833">
    <property type="entry name" value="PKS"/>
    <property type="match status" value="1"/>
</dbReference>
<dbReference type="SUPFAM" id="SSF55048">
    <property type="entry name" value="Probable ACP-binding domain of malonyl-CoA ACP transacylase"/>
    <property type="match status" value="1"/>
</dbReference>
<dbReference type="Pfam" id="PF00109">
    <property type="entry name" value="ketoacyl-synt"/>
    <property type="match status" value="1"/>
</dbReference>
<evidence type="ECO:0000256" key="2">
    <source>
        <dbReference type="ARBA" id="ARBA00022450"/>
    </source>
</evidence>
<feature type="domain" description="Ketosynthase family 3 (KS3)" evidence="9">
    <location>
        <begin position="31"/>
        <end position="457"/>
    </location>
</feature>
<dbReference type="PROSITE" id="PS00012">
    <property type="entry name" value="PHOSPHOPANTETHEINE"/>
    <property type="match status" value="1"/>
</dbReference>
<dbReference type="SMART" id="SM00823">
    <property type="entry name" value="PKS_PP"/>
    <property type="match status" value="1"/>
</dbReference>
<protein>
    <submittedName>
        <fullName evidence="10">Polyketide synthase</fullName>
    </submittedName>
</protein>
<dbReference type="Gene3D" id="3.30.70.3290">
    <property type="match status" value="1"/>
</dbReference>
<dbReference type="SMART" id="SM00825">
    <property type="entry name" value="PKS_KS"/>
    <property type="match status" value="1"/>
</dbReference>
<feature type="domain" description="Carrier" evidence="8">
    <location>
        <begin position="945"/>
        <end position="1024"/>
    </location>
</feature>
<dbReference type="SUPFAM" id="SSF52151">
    <property type="entry name" value="FabD/lysophospholipase-like"/>
    <property type="match status" value="1"/>
</dbReference>
<dbReference type="PROSITE" id="PS50075">
    <property type="entry name" value="CARRIER"/>
    <property type="match status" value="1"/>
</dbReference>
<dbReference type="Pfam" id="PF16197">
    <property type="entry name" value="KAsynt_C_assoc"/>
    <property type="match status" value="1"/>
</dbReference>
<dbReference type="PANTHER" id="PTHR43775">
    <property type="entry name" value="FATTY ACID SYNTHASE"/>
    <property type="match status" value="1"/>
</dbReference>
<dbReference type="InterPro" id="IPR001227">
    <property type="entry name" value="Ac_transferase_dom_sf"/>
</dbReference>
<dbReference type="Pfam" id="PF00698">
    <property type="entry name" value="Acyl_transf_1"/>
    <property type="match status" value="1"/>
</dbReference>
<dbReference type="PANTHER" id="PTHR43775:SF51">
    <property type="entry name" value="INACTIVE PHENOLPHTHIOCEROL SYNTHESIS POLYKETIDE SYNTHASE TYPE I PKS1-RELATED"/>
    <property type="match status" value="1"/>
</dbReference>
<dbReference type="InterPro" id="IPR006162">
    <property type="entry name" value="Ppantetheine_attach_site"/>
</dbReference>
<dbReference type="PROSITE" id="PS00606">
    <property type="entry name" value="KS3_1"/>
    <property type="match status" value="1"/>
</dbReference>
<dbReference type="InterPro" id="IPR036736">
    <property type="entry name" value="ACP-like_sf"/>
</dbReference>
<sequence length="1031" mass="109058">MNEEKLVEALRASLIENERLRKENQLRTVPPEPIAIVGIGCRLPGGVTSPDELWQLVTEGRDAIGEFPAGRGWDLEAVYHPERDRPGRSYVRHGGFLYDADQFDAPFFGISAREALAMDPQQRLLLETAWETIERAGIDPASLHGSDTGLFVGAMYHDYAAHVTSVPDGVEAYLGGGSSGSILSGRVAYTMGLHGPAVTLDTACSSSLVALHLAAAALRRGECELALAGGVTVMAHPTAFVEFSRQRALAADGRIKAYADAADGTAWAEGAGLLLLERLSDAERHGHPVLALIRGSAINQDGASNGLTAPSGPAQERLIRRALADAGLRASDVDLVEGHGTGTVLGDPIEAQAVLATYGQGRPVDRPVWLGSIKSNIGHAQAAAGVASVVKTVLALRHGVVPPSLHVDEPSSKVDWSAGAVRLATEQRPWPEVGRPRRAGVSSFGVSGTNGHVILEQYVPTTPDELREASGPLLVPLPLAARAPEALRGQADRLRRHIEGDPTVRLADLGLSLATTRTAFPHRTVVVATDRDEALGALASLAAGEPAPHVVSGRALPGRLAVIFTGQGSQRSGMGRQLYQAFPEFRRTFDAVCAELDAALAGHVPHPVAEVVFAAPGTDLAARLDDTVYTQTGLFALEVALFRLLESWGVRPDLVAGHSVGEVVAAHAAAVLGLPDAARLVAARARLMQALPTDGGAMIALQASEQEVAPLLSDRVGLAGVNGPTAVVVSGDVDAVEAVAARFAATGRKTKRLAVSHAGHSHRMEPMLTELGAVAAGLTYAAPTLPLVSTLTGREAGATELADAAHWTGNVRRPVRFLEAVRELQARGVTTFLEVGPGGVLSGMGPHCLSEPTDDVEFVPAMREADEPRAAVAALGHLHVRGHAVDWPAFFAGHRARRVELPTYAFDRKRFWLQSGSVTREVTHAMPTEEPETAPLAQLAGLDEPARRKVLLELVLAEATIAAEEALQTPLDAESPFFEVGFNSLSAVEVRNRLVQATGLSLTPMLLFDYPTPEMVVDYLIILIDEERADV</sequence>
<evidence type="ECO:0000256" key="3">
    <source>
        <dbReference type="ARBA" id="ARBA00022553"/>
    </source>
</evidence>
<dbReference type="GO" id="GO:0004315">
    <property type="term" value="F:3-oxoacyl-[acyl-carrier-protein] synthase activity"/>
    <property type="evidence" value="ECO:0007669"/>
    <property type="project" value="InterPro"/>
</dbReference>
<dbReference type="SUPFAM" id="SSF47336">
    <property type="entry name" value="ACP-like"/>
    <property type="match status" value="1"/>
</dbReference>
<reference evidence="10" key="1">
    <citation type="submission" date="2020-03" db="EMBL/GenBank/DDBJ databases">
        <title>Three new polyketides from vasR2 gene over-expressed mutant strain of Verrucosispora sp. NS0172.</title>
        <authorList>
            <person name="Dai L."/>
            <person name="Li W."/>
            <person name="Wang H."/>
            <person name="Lu C."/>
        </authorList>
    </citation>
    <scope>NUCLEOTIDE SEQUENCE</scope>
    <source>
        <strain evidence="10">NS0172</strain>
    </source>
</reference>
<dbReference type="PROSITE" id="PS52004">
    <property type="entry name" value="KS3_2"/>
    <property type="match status" value="1"/>
</dbReference>
<dbReference type="InterPro" id="IPR014043">
    <property type="entry name" value="Acyl_transferase_dom"/>
</dbReference>
<dbReference type="InterPro" id="IPR014031">
    <property type="entry name" value="Ketoacyl_synth_C"/>
</dbReference>
<evidence type="ECO:0000256" key="6">
    <source>
        <dbReference type="ARBA" id="ARBA00023268"/>
    </source>
</evidence>
<comment type="cofactor">
    <cofactor evidence="1">
        <name>pantetheine 4'-phosphate</name>
        <dbReference type="ChEBI" id="CHEBI:47942"/>
    </cofactor>
</comment>
<dbReference type="InterPro" id="IPR032821">
    <property type="entry name" value="PKS_assoc"/>
</dbReference>
<dbReference type="InterPro" id="IPR016036">
    <property type="entry name" value="Malonyl_transacylase_ACP-bd"/>
</dbReference>
<dbReference type="InterPro" id="IPR050091">
    <property type="entry name" value="PKS_NRPS_Biosynth_Enz"/>
</dbReference>
<dbReference type="AlphaFoldDB" id="A0A894JPX8"/>
<keyword evidence="5" id="KW-0045">Antibiotic biosynthesis</keyword>
<dbReference type="InterPro" id="IPR015083">
    <property type="entry name" value="NorB/c/GfsB-D-like_docking"/>
</dbReference>
<keyword evidence="6" id="KW-0511">Multifunctional enzyme</keyword>
<proteinExistence type="predicted"/>
<dbReference type="Pfam" id="PF08990">
    <property type="entry name" value="Docking"/>
    <property type="match status" value="1"/>
</dbReference>
<dbReference type="InterPro" id="IPR014030">
    <property type="entry name" value="Ketoacyl_synth_N"/>
</dbReference>
<dbReference type="FunFam" id="3.40.47.10:FF:000019">
    <property type="entry name" value="Polyketide synthase type I"/>
    <property type="match status" value="1"/>
</dbReference>
<dbReference type="InterPro" id="IPR018201">
    <property type="entry name" value="Ketoacyl_synth_AS"/>
</dbReference>
<gene>
    <name evidence="10" type="primary">vasC</name>
</gene>
<dbReference type="Gene3D" id="1.10.1200.10">
    <property type="entry name" value="ACP-like"/>
    <property type="match status" value="1"/>
</dbReference>
<dbReference type="EMBL" id="MT227162">
    <property type="protein sequence ID" value="QRV62343.1"/>
    <property type="molecule type" value="Genomic_DNA"/>
</dbReference>
<keyword evidence="3" id="KW-0597">Phosphoprotein</keyword>
<accession>A0A894JPX8</accession>
<dbReference type="Gene3D" id="3.40.366.10">
    <property type="entry name" value="Malonyl-Coenzyme A Acyl Carrier Protein, domain 2"/>
    <property type="match status" value="1"/>
</dbReference>
<dbReference type="SMART" id="SM00827">
    <property type="entry name" value="PKS_AT"/>
    <property type="match status" value="1"/>
</dbReference>
<dbReference type="InterPro" id="IPR016039">
    <property type="entry name" value="Thiolase-like"/>
</dbReference>
<dbReference type="GO" id="GO:0004312">
    <property type="term" value="F:fatty acid synthase activity"/>
    <property type="evidence" value="ECO:0007669"/>
    <property type="project" value="TreeGrafter"/>
</dbReference>
<dbReference type="InterPro" id="IPR009081">
    <property type="entry name" value="PP-bd_ACP"/>
</dbReference>
<dbReference type="SUPFAM" id="SSF53901">
    <property type="entry name" value="Thiolase-like"/>
    <property type="match status" value="1"/>
</dbReference>
<dbReference type="InterPro" id="IPR020841">
    <property type="entry name" value="PKS_Beta-ketoAc_synthase_dom"/>
</dbReference>
<evidence type="ECO:0000256" key="4">
    <source>
        <dbReference type="ARBA" id="ARBA00022679"/>
    </source>
</evidence>
<evidence type="ECO:0000313" key="10">
    <source>
        <dbReference type="EMBL" id="QRV62343.1"/>
    </source>
</evidence>
<evidence type="ECO:0000256" key="7">
    <source>
        <dbReference type="ARBA" id="ARBA00023315"/>
    </source>
</evidence>
<keyword evidence="7" id="KW-0012">Acyltransferase</keyword>
<keyword evidence="2" id="KW-0596">Phosphopantetheine</keyword>
<dbReference type="GO" id="GO:0033068">
    <property type="term" value="P:macrolide biosynthetic process"/>
    <property type="evidence" value="ECO:0007669"/>
    <property type="project" value="UniProtKB-ARBA"/>
</dbReference>
<name>A0A894JPX8_9ACTN</name>
<dbReference type="InterPro" id="IPR016035">
    <property type="entry name" value="Acyl_Trfase/lysoPLipase"/>
</dbReference>
<dbReference type="Gene3D" id="3.40.47.10">
    <property type="match status" value="1"/>
</dbReference>
<evidence type="ECO:0000259" key="9">
    <source>
        <dbReference type="PROSITE" id="PS52004"/>
    </source>
</evidence>
<dbReference type="InterPro" id="IPR020806">
    <property type="entry name" value="PKS_PP-bd"/>
</dbReference>
<evidence type="ECO:0000256" key="5">
    <source>
        <dbReference type="ARBA" id="ARBA00023194"/>
    </source>
</evidence>
<dbReference type="GO" id="GO:0006633">
    <property type="term" value="P:fatty acid biosynthetic process"/>
    <property type="evidence" value="ECO:0007669"/>
    <property type="project" value="InterPro"/>
</dbReference>
<evidence type="ECO:0000259" key="8">
    <source>
        <dbReference type="PROSITE" id="PS50075"/>
    </source>
</evidence>
<dbReference type="Pfam" id="PF00550">
    <property type="entry name" value="PP-binding"/>
    <property type="match status" value="1"/>
</dbReference>
<organism evidence="10">
    <name type="scientific">Verrucosispora sp</name>
    <dbReference type="NCBI Taxonomy" id="1871626"/>
    <lineage>
        <taxon>Bacteria</taxon>
        <taxon>Bacillati</taxon>
        <taxon>Actinomycetota</taxon>
        <taxon>Actinomycetes</taxon>
        <taxon>Micromonosporales</taxon>
        <taxon>Micromonosporaceae</taxon>
        <taxon>Micromonospora</taxon>
    </lineage>
</organism>
<dbReference type="GO" id="GO:0031177">
    <property type="term" value="F:phosphopantetheine binding"/>
    <property type="evidence" value="ECO:0007669"/>
    <property type="project" value="InterPro"/>
</dbReference>
<dbReference type="Pfam" id="PF02801">
    <property type="entry name" value="Ketoacyl-synt_C"/>
    <property type="match status" value="1"/>
</dbReference>